<keyword evidence="1" id="KW-1133">Transmembrane helix</keyword>
<keyword evidence="1" id="KW-0472">Membrane</keyword>
<accession>A0A1F4NPS6</accession>
<organism evidence="2 3">
    <name type="scientific">candidate division Kazan bacterium RIFCSPLOWO2_01_FULL_45_19</name>
    <dbReference type="NCBI Taxonomy" id="1798538"/>
    <lineage>
        <taxon>Bacteria</taxon>
        <taxon>Bacteria division Kazan-3B-28</taxon>
    </lineage>
</organism>
<evidence type="ECO:0000313" key="3">
    <source>
        <dbReference type="Proteomes" id="UP000178085"/>
    </source>
</evidence>
<sequence>MSNKHLKKLKELQRLQALHQTANTSAPTAVRQLADSSVQSPIIAKEPSAEMIANNSHTTVKRDLVVLVPLLVSMTALLFVAKWTVEHTALTQWILSAGRLFN</sequence>
<proteinExistence type="predicted"/>
<protein>
    <submittedName>
        <fullName evidence="2">Uncharacterized protein</fullName>
    </submittedName>
</protein>
<dbReference type="Proteomes" id="UP000178085">
    <property type="component" value="Unassembled WGS sequence"/>
</dbReference>
<keyword evidence="1" id="KW-0812">Transmembrane</keyword>
<comment type="caution">
    <text evidence="2">The sequence shown here is derived from an EMBL/GenBank/DDBJ whole genome shotgun (WGS) entry which is preliminary data.</text>
</comment>
<gene>
    <name evidence="2" type="ORF">A3K51_01200</name>
</gene>
<name>A0A1F4NPS6_UNCK3</name>
<feature type="transmembrane region" description="Helical" evidence="1">
    <location>
        <begin position="64"/>
        <end position="85"/>
    </location>
</feature>
<dbReference type="EMBL" id="METD01000001">
    <property type="protein sequence ID" value="OGB73463.1"/>
    <property type="molecule type" value="Genomic_DNA"/>
</dbReference>
<reference evidence="2 3" key="1">
    <citation type="journal article" date="2016" name="Nat. Commun.">
        <title>Thousands of microbial genomes shed light on interconnected biogeochemical processes in an aquifer system.</title>
        <authorList>
            <person name="Anantharaman K."/>
            <person name="Brown C.T."/>
            <person name="Hug L.A."/>
            <person name="Sharon I."/>
            <person name="Castelle C.J."/>
            <person name="Probst A.J."/>
            <person name="Thomas B.C."/>
            <person name="Singh A."/>
            <person name="Wilkins M.J."/>
            <person name="Karaoz U."/>
            <person name="Brodie E.L."/>
            <person name="Williams K.H."/>
            <person name="Hubbard S.S."/>
            <person name="Banfield J.F."/>
        </authorList>
    </citation>
    <scope>NUCLEOTIDE SEQUENCE [LARGE SCALE GENOMIC DNA]</scope>
</reference>
<evidence type="ECO:0000256" key="1">
    <source>
        <dbReference type="SAM" id="Phobius"/>
    </source>
</evidence>
<evidence type="ECO:0000313" key="2">
    <source>
        <dbReference type="EMBL" id="OGB73463.1"/>
    </source>
</evidence>
<dbReference type="AlphaFoldDB" id="A0A1F4NPS6"/>